<dbReference type="Proteomes" id="UP000231638">
    <property type="component" value="Unassembled WGS sequence"/>
</dbReference>
<dbReference type="SUPFAM" id="SSF46689">
    <property type="entry name" value="Homeodomain-like"/>
    <property type="match status" value="1"/>
</dbReference>
<dbReference type="SUPFAM" id="SSF53098">
    <property type="entry name" value="Ribonuclease H-like"/>
    <property type="match status" value="1"/>
</dbReference>
<dbReference type="NCBIfam" id="NF033516">
    <property type="entry name" value="transpos_IS3"/>
    <property type="match status" value="1"/>
</dbReference>
<feature type="domain" description="Integrase catalytic" evidence="1">
    <location>
        <begin position="199"/>
        <end position="360"/>
    </location>
</feature>
<dbReference type="PROSITE" id="PS50994">
    <property type="entry name" value="INTEGRASE"/>
    <property type="match status" value="1"/>
</dbReference>
<dbReference type="GO" id="GO:0015074">
    <property type="term" value="P:DNA integration"/>
    <property type="evidence" value="ECO:0007669"/>
    <property type="project" value="InterPro"/>
</dbReference>
<dbReference type="PANTHER" id="PTHR47515">
    <property type="entry name" value="LOW CALCIUM RESPONSE LOCUS PROTEIN T"/>
    <property type="match status" value="1"/>
</dbReference>
<gene>
    <name evidence="2" type="ORF">CFH80_02055</name>
</gene>
<evidence type="ECO:0000313" key="2">
    <source>
        <dbReference type="EMBL" id="DAB36986.1"/>
    </source>
</evidence>
<accession>A0A2D3WFE3</accession>
<dbReference type="InterPro" id="IPR012337">
    <property type="entry name" value="RNaseH-like_sf"/>
</dbReference>
<dbReference type="Pfam" id="PF13276">
    <property type="entry name" value="HTH_21"/>
    <property type="match status" value="1"/>
</dbReference>
<comment type="caution">
    <text evidence="2">The sequence shown here is derived from an EMBL/GenBank/DDBJ whole genome shotgun (WGS) entry which is preliminary data.</text>
</comment>
<dbReference type="GO" id="GO:0004803">
    <property type="term" value="F:transposase activity"/>
    <property type="evidence" value="ECO:0007669"/>
    <property type="project" value="InterPro"/>
</dbReference>
<dbReference type="GO" id="GO:0003677">
    <property type="term" value="F:DNA binding"/>
    <property type="evidence" value="ECO:0007669"/>
    <property type="project" value="InterPro"/>
</dbReference>
<dbReference type="Pfam" id="PF13683">
    <property type="entry name" value="rve_3"/>
    <property type="match status" value="1"/>
</dbReference>
<organism evidence="2 3">
    <name type="scientific">Sulfurospirillum cavolei</name>
    <dbReference type="NCBI Taxonomy" id="366522"/>
    <lineage>
        <taxon>Bacteria</taxon>
        <taxon>Pseudomonadati</taxon>
        <taxon>Campylobacterota</taxon>
        <taxon>Epsilonproteobacteria</taxon>
        <taxon>Campylobacterales</taxon>
        <taxon>Sulfurospirillaceae</taxon>
        <taxon>Sulfurospirillum</taxon>
    </lineage>
</organism>
<proteinExistence type="predicted"/>
<dbReference type="GO" id="GO:0006313">
    <property type="term" value="P:DNA transposition"/>
    <property type="evidence" value="ECO:0007669"/>
    <property type="project" value="InterPro"/>
</dbReference>
<name>A0A2D3WFE3_9BACT</name>
<dbReference type="AlphaFoldDB" id="A0A2D3WFE3"/>
<dbReference type="Pfam" id="PF01527">
    <property type="entry name" value="HTH_Tnp_1"/>
    <property type="match status" value="1"/>
</dbReference>
<sequence>MRKSRFSESKIVGILHEVDAGIKVADVCRIHGISAQTYYAWKSKYGGMSVSDIKRLKELEEENTKLKKMFAEMALENHALKDLIEKKPLTPDEKRESVAYLQREHHLSVRQACAALTLNRSSLYYKAKERDDQETIELLGQLVQKHPRNGFKKLYFRIRNLGYDWNHKRIYRIYKKLGLNIRRKMKKRLPMRIKTPLTELSNPNHFWSMDFMSDTLWYGRRYRLLNIMDEFNRELLEVTVDTSLPACRVIGALERLIAYRGVPHFIRVDNGPEFISTHLELWCSHHNITLDFIRPGKPTENARVERLNGSMRRELLDCHIFTSLSEVREMVQEWMIDYNHHRPHEALDNLSPIQFLKRHNHNQILSA</sequence>
<dbReference type="InterPro" id="IPR002514">
    <property type="entry name" value="Transposase_8"/>
</dbReference>
<evidence type="ECO:0000313" key="3">
    <source>
        <dbReference type="Proteomes" id="UP000231638"/>
    </source>
</evidence>
<evidence type="ECO:0000259" key="1">
    <source>
        <dbReference type="PROSITE" id="PS50994"/>
    </source>
</evidence>
<protein>
    <submittedName>
        <fullName evidence="2">IS3 family transposase</fullName>
    </submittedName>
</protein>
<dbReference type="EMBL" id="DLUG01000058">
    <property type="protein sequence ID" value="DAB36986.1"/>
    <property type="molecule type" value="Genomic_DNA"/>
</dbReference>
<dbReference type="InterPro" id="IPR001584">
    <property type="entry name" value="Integrase_cat-core"/>
</dbReference>
<dbReference type="InterPro" id="IPR009057">
    <property type="entry name" value="Homeodomain-like_sf"/>
</dbReference>
<dbReference type="InterPro" id="IPR025948">
    <property type="entry name" value="HTH-like_dom"/>
</dbReference>
<dbReference type="InterPro" id="IPR048020">
    <property type="entry name" value="Transpos_IS3"/>
</dbReference>
<dbReference type="Gene3D" id="3.30.420.10">
    <property type="entry name" value="Ribonuclease H-like superfamily/Ribonuclease H"/>
    <property type="match status" value="1"/>
</dbReference>
<reference evidence="2 3" key="1">
    <citation type="journal article" date="2017" name="Front. Microbiol.">
        <title>Comparative Genomic Analysis of the Class Epsilonproteobacteria and Proposed Reclassification to Epsilonbacteraeota (phyl. nov.).</title>
        <authorList>
            <person name="Waite D.W."/>
            <person name="Vanwonterghem I."/>
            <person name="Rinke C."/>
            <person name="Parks D.H."/>
            <person name="Zhang Y."/>
            <person name="Takai K."/>
            <person name="Sievert S.M."/>
            <person name="Simon J."/>
            <person name="Campbell B.J."/>
            <person name="Hanson T.E."/>
            <person name="Woyke T."/>
            <person name="Klotz M.G."/>
            <person name="Hugenholtz P."/>
        </authorList>
    </citation>
    <scope>NUCLEOTIDE SEQUENCE [LARGE SCALE GENOMIC DNA]</scope>
    <source>
        <strain evidence="2">UBA11420</strain>
    </source>
</reference>
<dbReference type="InterPro" id="IPR036397">
    <property type="entry name" value="RNaseH_sf"/>
</dbReference>
<dbReference type="PANTHER" id="PTHR47515:SF2">
    <property type="entry name" value="INTEGRASE CORE DOMAIN PROTEIN"/>
    <property type="match status" value="1"/>
</dbReference>